<evidence type="ECO:0000256" key="1">
    <source>
        <dbReference type="SAM" id="MobiDB-lite"/>
    </source>
</evidence>
<dbReference type="EMBL" id="CM000882">
    <property type="protein sequence ID" value="PNT68678.1"/>
    <property type="molecule type" value="Genomic_DNA"/>
</dbReference>
<evidence type="ECO:0000313" key="4">
    <source>
        <dbReference type="Proteomes" id="UP000008810"/>
    </source>
</evidence>
<organism evidence="2">
    <name type="scientific">Brachypodium distachyon</name>
    <name type="common">Purple false brome</name>
    <name type="synonym">Trachynia distachya</name>
    <dbReference type="NCBI Taxonomy" id="15368"/>
    <lineage>
        <taxon>Eukaryota</taxon>
        <taxon>Viridiplantae</taxon>
        <taxon>Streptophyta</taxon>
        <taxon>Embryophyta</taxon>
        <taxon>Tracheophyta</taxon>
        <taxon>Spermatophyta</taxon>
        <taxon>Magnoliopsida</taxon>
        <taxon>Liliopsida</taxon>
        <taxon>Poales</taxon>
        <taxon>Poaceae</taxon>
        <taxon>BOP clade</taxon>
        <taxon>Pooideae</taxon>
        <taxon>Stipodae</taxon>
        <taxon>Brachypodieae</taxon>
        <taxon>Brachypodium</taxon>
    </lineage>
</organism>
<dbReference type="InParanoid" id="A0A2K2D336"/>
<accession>A0A2K2D336</accession>
<sequence>MNNNSCCSLILLDNTTASRTNPAAATRQGKDVVVAVPITSNDEESSMPRGKKQHLQPAQTWMTGLRSTTRRRKTPPPAHIAVATGKERNKLPQSRYKGVVPQPNGRWGREDLRTFRRRCEQEREHLFDGMVMPSDVGKLTGW</sequence>
<reference evidence="3" key="3">
    <citation type="submission" date="2018-08" db="UniProtKB">
        <authorList>
            <consortium name="EnsemblPlants"/>
        </authorList>
    </citation>
    <scope>IDENTIFICATION</scope>
    <source>
        <strain evidence="3">cv. Bd21</strain>
    </source>
</reference>
<dbReference type="Gramene" id="PNT68678">
    <property type="protein sequence ID" value="PNT68678"/>
    <property type="gene ID" value="BRADI_3g44146v3"/>
</dbReference>
<feature type="region of interest" description="Disordered" evidence="1">
    <location>
        <begin position="39"/>
        <end position="106"/>
    </location>
</feature>
<dbReference type="EnsemblPlants" id="PNT68678">
    <property type="protein sequence ID" value="PNT68678"/>
    <property type="gene ID" value="BRADI_3g44146v3"/>
</dbReference>
<proteinExistence type="predicted"/>
<reference evidence="2" key="2">
    <citation type="submission" date="2017-06" db="EMBL/GenBank/DDBJ databases">
        <title>WGS assembly of Brachypodium distachyon.</title>
        <authorList>
            <consortium name="The International Brachypodium Initiative"/>
            <person name="Lucas S."/>
            <person name="Harmon-Smith M."/>
            <person name="Lail K."/>
            <person name="Tice H."/>
            <person name="Grimwood J."/>
            <person name="Bruce D."/>
            <person name="Barry K."/>
            <person name="Shu S."/>
            <person name="Lindquist E."/>
            <person name="Wang M."/>
            <person name="Pitluck S."/>
            <person name="Vogel J.P."/>
            <person name="Garvin D.F."/>
            <person name="Mockler T.C."/>
            <person name="Schmutz J."/>
            <person name="Rokhsar D."/>
            <person name="Bevan M.W."/>
        </authorList>
    </citation>
    <scope>NUCLEOTIDE SEQUENCE</scope>
    <source>
        <strain evidence="2">Bd21</strain>
    </source>
</reference>
<feature type="compositionally biased region" description="Polar residues" evidence="1">
    <location>
        <begin position="56"/>
        <end position="67"/>
    </location>
</feature>
<evidence type="ECO:0000313" key="3">
    <source>
        <dbReference type="EnsemblPlants" id="PNT68678"/>
    </source>
</evidence>
<keyword evidence="4" id="KW-1185">Reference proteome</keyword>
<reference evidence="2 3" key="1">
    <citation type="journal article" date="2010" name="Nature">
        <title>Genome sequencing and analysis of the model grass Brachypodium distachyon.</title>
        <authorList>
            <consortium name="International Brachypodium Initiative"/>
        </authorList>
    </citation>
    <scope>NUCLEOTIDE SEQUENCE [LARGE SCALE GENOMIC DNA]</scope>
    <source>
        <strain evidence="2 3">Bd21</strain>
    </source>
</reference>
<protein>
    <submittedName>
        <fullName evidence="2 3">Uncharacterized protein</fullName>
    </submittedName>
</protein>
<dbReference type="AlphaFoldDB" id="A0A2K2D336"/>
<dbReference type="Proteomes" id="UP000008810">
    <property type="component" value="Chromosome 3"/>
</dbReference>
<name>A0A2K2D336_BRADI</name>
<gene>
    <name evidence="2" type="ORF">BRADI_3g44146v3</name>
</gene>
<evidence type="ECO:0000313" key="2">
    <source>
        <dbReference type="EMBL" id="PNT68678.1"/>
    </source>
</evidence>